<evidence type="ECO:0000256" key="5">
    <source>
        <dbReference type="PROSITE-ProRule" id="PRU00277"/>
    </source>
</evidence>
<name>A0A8J2S953_9STRA</name>
<keyword evidence="3 5" id="KW-0697">Rotamase</keyword>
<dbReference type="Gene3D" id="3.10.50.40">
    <property type="match status" value="1"/>
</dbReference>
<proteinExistence type="predicted"/>
<evidence type="ECO:0000256" key="2">
    <source>
        <dbReference type="ARBA" id="ARBA00013194"/>
    </source>
</evidence>
<dbReference type="Proteomes" id="UP000789595">
    <property type="component" value="Unassembled WGS sequence"/>
</dbReference>
<dbReference type="OrthoDB" id="77911at2759"/>
<dbReference type="EMBL" id="CAKKNE010000002">
    <property type="protein sequence ID" value="CAH0368063.1"/>
    <property type="molecule type" value="Genomic_DNA"/>
</dbReference>
<evidence type="ECO:0000256" key="1">
    <source>
        <dbReference type="ARBA" id="ARBA00000971"/>
    </source>
</evidence>
<dbReference type="PROSITE" id="PS50059">
    <property type="entry name" value="FKBP_PPIASE"/>
    <property type="match status" value="1"/>
</dbReference>
<organism evidence="7 8">
    <name type="scientific">Pelagomonas calceolata</name>
    <dbReference type="NCBI Taxonomy" id="35677"/>
    <lineage>
        <taxon>Eukaryota</taxon>
        <taxon>Sar</taxon>
        <taxon>Stramenopiles</taxon>
        <taxon>Ochrophyta</taxon>
        <taxon>Pelagophyceae</taxon>
        <taxon>Pelagomonadales</taxon>
        <taxon>Pelagomonadaceae</taxon>
        <taxon>Pelagomonas</taxon>
    </lineage>
</organism>
<evidence type="ECO:0000256" key="4">
    <source>
        <dbReference type="ARBA" id="ARBA00023235"/>
    </source>
</evidence>
<keyword evidence="8" id="KW-1185">Reference proteome</keyword>
<feature type="domain" description="PPIase FKBP-type" evidence="6">
    <location>
        <begin position="114"/>
        <end position="207"/>
    </location>
</feature>
<dbReference type="GO" id="GO:0003755">
    <property type="term" value="F:peptidyl-prolyl cis-trans isomerase activity"/>
    <property type="evidence" value="ECO:0007669"/>
    <property type="project" value="UniProtKB-KW"/>
</dbReference>
<feature type="non-terminal residue" evidence="7">
    <location>
        <position position="217"/>
    </location>
</feature>
<reference evidence="7" key="1">
    <citation type="submission" date="2021-11" db="EMBL/GenBank/DDBJ databases">
        <authorList>
            <consortium name="Genoscope - CEA"/>
            <person name="William W."/>
        </authorList>
    </citation>
    <scope>NUCLEOTIDE SEQUENCE</scope>
</reference>
<dbReference type="InterPro" id="IPR044609">
    <property type="entry name" value="FKBP2/11"/>
</dbReference>
<comment type="catalytic activity">
    <reaction evidence="1 5">
        <text>[protein]-peptidylproline (omega=180) = [protein]-peptidylproline (omega=0)</text>
        <dbReference type="Rhea" id="RHEA:16237"/>
        <dbReference type="Rhea" id="RHEA-COMP:10747"/>
        <dbReference type="Rhea" id="RHEA-COMP:10748"/>
        <dbReference type="ChEBI" id="CHEBI:83833"/>
        <dbReference type="ChEBI" id="CHEBI:83834"/>
        <dbReference type="EC" id="5.2.1.8"/>
    </reaction>
</comment>
<dbReference type="EC" id="5.2.1.8" evidence="2 5"/>
<evidence type="ECO:0000256" key="3">
    <source>
        <dbReference type="ARBA" id="ARBA00023110"/>
    </source>
</evidence>
<dbReference type="PANTHER" id="PTHR45779:SF7">
    <property type="entry name" value="PEPTIDYLPROLYL ISOMERASE"/>
    <property type="match status" value="1"/>
</dbReference>
<dbReference type="InterPro" id="IPR001179">
    <property type="entry name" value="PPIase_FKBP_dom"/>
</dbReference>
<protein>
    <recommendedName>
        <fullName evidence="2 5">peptidylprolyl isomerase</fullName>
        <ecNumber evidence="2 5">5.2.1.8</ecNumber>
    </recommendedName>
</protein>
<keyword evidence="4 5" id="KW-0413">Isomerase</keyword>
<evidence type="ECO:0000313" key="8">
    <source>
        <dbReference type="Proteomes" id="UP000789595"/>
    </source>
</evidence>
<evidence type="ECO:0000259" key="6">
    <source>
        <dbReference type="PROSITE" id="PS50059"/>
    </source>
</evidence>
<dbReference type="AlphaFoldDB" id="A0A8J2S953"/>
<sequence length="217" mass="22942">RGLRGGAINLVRRYTSTHGAVRDVAVTAAVTATMRASIAFCLASTAAAFQSAAPQAHSTALCATRMRPVDVLKGAGVAALLAFAAPAQAAQRTQSGLIYEVQKSNPKGKQPVKGDLIAIRFKGATTDGNVFDDTTKTDEPLYYRVGTGSLIAGIEEILPMMRYKEKWAVQIPANLAFGSAGRKASAGKPRIPGGADLYYEIDFVAFPGFEGDIYLQD</sequence>
<evidence type="ECO:0000313" key="7">
    <source>
        <dbReference type="EMBL" id="CAH0368063.1"/>
    </source>
</evidence>
<dbReference type="Pfam" id="PF00254">
    <property type="entry name" value="FKBP_C"/>
    <property type="match status" value="1"/>
</dbReference>
<comment type="caution">
    <text evidence="7">The sequence shown here is derived from an EMBL/GenBank/DDBJ whole genome shotgun (WGS) entry which is preliminary data.</text>
</comment>
<gene>
    <name evidence="7" type="ORF">PECAL_2P11110</name>
</gene>
<dbReference type="InterPro" id="IPR046357">
    <property type="entry name" value="PPIase_dom_sf"/>
</dbReference>
<accession>A0A8J2S953</accession>
<dbReference type="SUPFAM" id="SSF54534">
    <property type="entry name" value="FKBP-like"/>
    <property type="match status" value="1"/>
</dbReference>
<dbReference type="PANTHER" id="PTHR45779">
    <property type="entry name" value="PEPTIDYLPROLYL ISOMERASE"/>
    <property type="match status" value="1"/>
</dbReference>